<dbReference type="AlphaFoldDB" id="A0A5M8PZ97"/>
<organism evidence="2 3">
    <name type="scientific">Lasallia pustulata</name>
    <dbReference type="NCBI Taxonomy" id="136370"/>
    <lineage>
        <taxon>Eukaryota</taxon>
        <taxon>Fungi</taxon>
        <taxon>Dikarya</taxon>
        <taxon>Ascomycota</taxon>
        <taxon>Pezizomycotina</taxon>
        <taxon>Lecanoromycetes</taxon>
        <taxon>OSLEUM clade</taxon>
        <taxon>Umbilicariomycetidae</taxon>
        <taxon>Umbilicariales</taxon>
        <taxon>Umbilicariaceae</taxon>
        <taxon>Lasallia</taxon>
    </lineage>
</organism>
<accession>A0A5M8PZ97</accession>
<dbReference type="GO" id="GO:0016491">
    <property type="term" value="F:oxidoreductase activity"/>
    <property type="evidence" value="ECO:0007669"/>
    <property type="project" value="UniProtKB-KW"/>
</dbReference>
<dbReference type="OrthoDB" id="191139at2759"/>
<evidence type="ECO:0008006" key="4">
    <source>
        <dbReference type="Google" id="ProtNLM"/>
    </source>
</evidence>
<dbReference type="InterPro" id="IPR036291">
    <property type="entry name" value="NAD(P)-bd_dom_sf"/>
</dbReference>
<proteinExistence type="predicted"/>
<evidence type="ECO:0000256" key="1">
    <source>
        <dbReference type="ARBA" id="ARBA00023002"/>
    </source>
</evidence>
<dbReference type="EMBL" id="VXIT01000002">
    <property type="protein sequence ID" value="KAA6415101.1"/>
    <property type="molecule type" value="Genomic_DNA"/>
</dbReference>
<name>A0A5M8PZ97_9LECA</name>
<reference evidence="2 3" key="1">
    <citation type="submission" date="2019-09" db="EMBL/GenBank/DDBJ databases">
        <title>The hologenome of the rock-dwelling lichen Lasallia pustulata.</title>
        <authorList>
            <person name="Greshake Tzovaras B."/>
            <person name="Segers F."/>
            <person name="Bicker A."/>
            <person name="Dal Grande F."/>
            <person name="Otte J."/>
            <person name="Hankeln T."/>
            <person name="Schmitt I."/>
            <person name="Ebersberger I."/>
        </authorList>
    </citation>
    <scope>NUCLEOTIDE SEQUENCE [LARGE SCALE GENOMIC DNA]</scope>
    <source>
        <strain evidence="2">A1-1</strain>
    </source>
</reference>
<dbReference type="PRINTS" id="PR00081">
    <property type="entry name" value="GDHRDH"/>
</dbReference>
<dbReference type="Gene3D" id="3.40.50.720">
    <property type="entry name" value="NAD(P)-binding Rossmann-like Domain"/>
    <property type="match status" value="1"/>
</dbReference>
<dbReference type="Proteomes" id="UP000324767">
    <property type="component" value="Unassembled WGS sequence"/>
</dbReference>
<evidence type="ECO:0000313" key="3">
    <source>
        <dbReference type="Proteomes" id="UP000324767"/>
    </source>
</evidence>
<gene>
    <name evidence="2" type="ORF">FRX48_01853</name>
</gene>
<dbReference type="PANTHER" id="PTHR43157">
    <property type="entry name" value="PHOSPHATIDYLINOSITOL-GLYCAN BIOSYNTHESIS CLASS F PROTEIN-RELATED"/>
    <property type="match status" value="1"/>
</dbReference>
<protein>
    <recommendedName>
        <fullName evidence="4">NAD(P)-binding protein</fullName>
    </recommendedName>
</protein>
<dbReference type="SUPFAM" id="SSF51735">
    <property type="entry name" value="NAD(P)-binding Rossmann-fold domains"/>
    <property type="match status" value="1"/>
</dbReference>
<evidence type="ECO:0000313" key="2">
    <source>
        <dbReference type="EMBL" id="KAA6415101.1"/>
    </source>
</evidence>
<dbReference type="PANTHER" id="PTHR43157:SF31">
    <property type="entry name" value="PHOSPHATIDYLINOSITOL-GLYCAN BIOSYNTHESIS CLASS F PROTEIN"/>
    <property type="match status" value="1"/>
</dbReference>
<dbReference type="InterPro" id="IPR002347">
    <property type="entry name" value="SDR_fam"/>
</dbReference>
<comment type="caution">
    <text evidence="2">The sequence shown here is derived from an EMBL/GenBank/DDBJ whole genome shotgun (WGS) entry which is preliminary data.</text>
</comment>
<dbReference type="Pfam" id="PF00106">
    <property type="entry name" value="adh_short"/>
    <property type="match status" value="1"/>
</dbReference>
<sequence>MVSLLTGNKFDPNTDIPDLSGRTYIVTGGSAGIGFGIVAHLLQHNAAKILLLSNKKQHADEAMEELEKYGDPSRVHWVHCDLSDLAQTHQVGKTLAAQEKRIDALILNAGLGVGSYWETRDNLECHMQVNHLSQFLLALFLLPALLSTPSSRLVVQSSDLHRACPTSTAFATPSELNTDLGPTLLYNRSKLAQILFVRALKRRLDALPRSAANAGVLYVNATHPGGVSTDQPKQAEEAYGLLGKVGAAVARPLMSDPVEKGCRPALFAATAEEVVTEGISGAYIVPDKKVEEPSGQAMDEGLGERLWELSMRILEEKVGGLGMPEVL</sequence>
<keyword evidence="1" id="KW-0560">Oxidoreductase</keyword>